<sequence>MYSARVYTGLNNTSIFIYHKSYIGTVTLGA</sequence>
<name>A0A0E9VJZ8_ANGAN</name>
<proteinExistence type="predicted"/>
<evidence type="ECO:0000313" key="1">
    <source>
        <dbReference type="EMBL" id="JAH78387.1"/>
    </source>
</evidence>
<accession>A0A0E9VJZ8</accession>
<dbReference type="AlphaFoldDB" id="A0A0E9VJZ8"/>
<protein>
    <submittedName>
        <fullName evidence="1">Uncharacterized protein</fullName>
    </submittedName>
</protein>
<dbReference type="EMBL" id="GBXM01030190">
    <property type="protein sequence ID" value="JAH78387.1"/>
    <property type="molecule type" value="Transcribed_RNA"/>
</dbReference>
<reference evidence="1" key="1">
    <citation type="submission" date="2014-11" db="EMBL/GenBank/DDBJ databases">
        <authorList>
            <person name="Amaro Gonzalez C."/>
        </authorList>
    </citation>
    <scope>NUCLEOTIDE SEQUENCE</scope>
</reference>
<organism evidence="1">
    <name type="scientific">Anguilla anguilla</name>
    <name type="common">European freshwater eel</name>
    <name type="synonym">Muraena anguilla</name>
    <dbReference type="NCBI Taxonomy" id="7936"/>
    <lineage>
        <taxon>Eukaryota</taxon>
        <taxon>Metazoa</taxon>
        <taxon>Chordata</taxon>
        <taxon>Craniata</taxon>
        <taxon>Vertebrata</taxon>
        <taxon>Euteleostomi</taxon>
        <taxon>Actinopterygii</taxon>
        <taxon>Neopterygii</taxon>
        <taxon>Teleostei</taxon>
        <taxon>Anguilliformes</taxon>
        <taxon>Anguillidae</taxon>
        <taxon>Anguilla</taxon>
    </lineage>
</organism>
<reference evidence="1" key="2">
    <citation type="journal article" date="2015" name="Fish Shellfish Immunol.">
        <title>Early steps in the European eel (Anguilla anguilla)-Vibrio vulnificus interaction in the gills: Role of the RtxA13 toxin.</title>
        <authorList>
            <person name="Callol A."/>
            <person name="Pajuelo D."/>
            <person name="Ebbesson L."/>
            <person name="Teles M."/>
            <person name="MacKenzie S."/>
            <person name="Amaro C."/>
        </authorList>
    </citation>
    <scope>NUCLEOTIDE SEQUENCE</scope>
</reference>